<dbReference type="FunFam" id="1.10.510.10:FF:000497">
    <property type="entry name" value="Phosphoinositide 3-kinase regulatory subunit"/>
    <property type="match status" value="1"/>
</dbReference>
<feature type="region of interest" description="Disordered" evidence="11">
    <location>
        <begin position="813"/>
        <end position="841"/>
    </location>
</feature>
<dbReference type="FunFam" id="1.25.10.10:FF:000342">
    <property type="entry name" value="Serine/threonine-protein kinase VPS15"/>
    <property type="match status" value="1"/>
</dbReference>
<feature type="repeat" description="HEAT" evidence="9">
    <location>
        <begin position="487"/>
        <end position="519"/>
    </location>
</feature>
<dbReference type="Proteomes" id="UP000193560">
    <property type="component" value="Unassembled WGS sequence"/>
</dbReference>
<dbReference type="PROSITE" id="PS50294">
    <property type="entry name" value="WD_REPEATS_REGION"/>
    <property type="match status" value="1"/>
</dbReference>
<evidence type="ECO:0000256" key="11">
    <source>
        <dbReference type="SAM" id="MobiDB-lite"/>
    </source>
</evidence>
<dbReference type="SUPFAM" id="SSF50978">
    <property type="entry name" value="WD40 repeat-like"/>
    <property type="match status" value="1"/>
</dbReference>
<dbReference type="PROSITE" id="PS50011">
    <property type="entry name" value="PROTEIN_KINASE_DOM"/>
    <property type="match status" value="1"/>
</dbReference>
<dbReference type="EMBL" id="MCGE01000004">
    <property type="protein sequence ID" value="ORZ22049.1"/>
    <property type="molecule type" value="Genomic_DNA"/>
</dbReference>
<dbReference type="OrthoDB" id="242910at2759"/>
<dbReference type="GO" id="GO:0034272">
    <property type="term" value="C:phosphatidylinositol 3-kinase complex, class III, type II"/>
    <property type="evidence" value="ECO:0007669"/>
    <property type="project" value="TreeGrafter"/>
</dbReference>
<dbReference type="GO" id="GO:0006623">
    <property type="term" value="P:protein targeting to vacuole"/>
    <property type="evidence" value="ECO:0007669"/>
    <property type="project" value="TreeGrafter"/>
</dbReference>
<dbReference type="STRING" id="90262.A0A1X2ITD8"/>
<reference evidence="13 14" key="1">
    <citation type="submission" date="2016-07" db="EMBL/GenBank/DDBJ databases">
        <title>Pervasive Adenine N6-methylation of Active Genes in Fungi.</title>
        <authorList>
            <consortium name="DOE Joint Genome Institute"/>
            <person name="Mondo S.J."/>
            <person name="Dannebaum R.O."/>
            <person name="Kuo R.C."/>
            <person name="Labutti K."/>
            <person name="Haridas S."/>
            <person name="Kuo A."/>
            <person name="Salamov A."/>
            <person name="Ahrendt S.R."/>
            <person name="Lipzen A."/>
            <person name="Sullivan W."/>
            <person name="Andreopoulos W.B."/>
            <person name="Clum A."/>
            <person name="Lindquist E."/>
            <person name="Daum C."/>
            <person name="Ramamoorthy G.K."/>
            <person name="Gryganskyi A."/>
            <person name="Culley D."/>
            <person name="Magnuson J.K."/>
            <person name="James T.Y."/>
            <person name="O'Malley M.A."/>
            <person name="Stajich J.E."/>
            <person name="Spatafora J.W."/>
            <person name="Visel A."/>
            <person name="Grigoriev I.V."/>
        </authorList>
    </citation>
    <scope>NUCLEOTIDE SEQUENCE [LARGE SCALE GENOMIC DNA]</scope>
    <source>
        <strain evidence="13 14">NRRL 1336</strain>
    </source>
</reference>
<dbReference type="GO" id="GO:0005770">
    <property type="term" value="C:late endosome"/>
    <property type="evidence" value="ECO:0007669"/>
    <property type="project" value="TreeGrafter"/>
</dbReference>
<keyword evidence="14" id="KW-1185">Reference proteome</keyword>
<dbReference type="SUPFAM" id="SSF56112">
    <property type="entry name" value="Protein kinase-like (PK-like)"/>
    <property type="match status" value="1"/>
</dbReference>
<dbReference type="PROSITE" id="PS00108">
    <property type="entry name" value="PROTEIN_KINASE_ST"/>
    <property type="match status" value="1"/>
</dbReference>
<keyword evidence="3 10" id="KW-0853">WD repeat</keyword>
<dbReference type="Pfam" id="PF00400">
    <property type="entry name" value="WD40"/>
    <property type="match status" value="2"/>
</dbReference>
<dbReference type="Pfam" id="PF00069">
    <property type="entry name" value="Pkinase"/>
    <property type="match status" value="1"/>
</dbReference>
<dbReference type="InterPro" id="IPR000719">
    <property type="entry name" value="Prot_kinase_dom"/>
</dbReference>
<dbReference type="Gene3D" id="1.10.510.10">
    <property type="entry name" value="Transferase(Phosphotransferase) domain 1"/>
    <property type="match status" value="1"/>
</dbReference>
<dbReference type="PROSITE" id="PS50077">
    <property type="entry name" value="HEAT_REPEAT"/>
    <property type="match status" value="1"/>
</dbReference>
<dbReference type="GO" id="GO:0016236">
    <property type="term" value="P:macroautophagy"/>
    <property type="evidence" value="ECO:0007669"/>
    <property type="project" value="InterPro"/>
</dbReference>
<dbReference type="SUPFAM" id="SSF48371">
    <property type="entry name" value="ARM repeat"/>
    <property type="match status" value="1"/>
</dbReference>
<evidence type="ECO:0000313" key="14">
    <source>
        <dbReference type="Proteomes" id="UP000193560"/>
    </source>
</evidence>
<dbReference type="PROSITE" id="PS50082">
    <property type="entry name" value="WD_REPEATS_2"/>
    <property type="match status" value="1"/>
</dbReference>
<dbReference type="InterPro" id="IPR008271">
    <property type="entry name" value="Ser/Thr_kinase_AS"/>
</dbReference>
<evidence type="ECO:0000256" key="4">
    <source>
        <dbReference type="ARBA" id="ARBA00022679"/>
    </source>
</evidence>
<accession>A0A1X2ITD8</accession>
<dbReference type="GO" id="GO:0005524">
    <property type="term" value="F:ATP binding"/>
    <property type="evidence" value="ECO:0007669"/>
    <property type="project" value="UniProtKB-KW"/>
</dbReference>
<feature type="repeat" description="WD" evidence="10">
    <location>
        <begin position="1118"/>
        <end position="1150"/>
    </location>
</feature>
<dbReference type="Gene3D" id="2.130.10.10">
    <property type="entry name" value="YVTN repeat-like/Quinoprotein amine dehydrogenase"/>
    <property type="match status" value="2"/>
</dbReference>
<evidence type="ECO:0000256" key="10">
    <source>
        <dbReference type="PROSITE-ProRule" id="PRU00221"/>
    </source>
</evidence>
<gene>
    <name evidence="13" type="ORF">BCR42DRAFT_405388</name>
</gene>
<protein>
    <recommendedName>
        <fullName evidence="1">non-specific serine/threonine protein kinase</fullName>
        <ecNumber evidence="1">2.7.11.1</ecNumber>
    </recommendedName>
</protein>
<dbReference type="SMART" id="SM00220">
    <property type="entry name" value="S_TKc"/>
    <property type="match status" value="1"/>
</dbReference>
<evidence type="ECO:0000256" key="6">
    <source>
        <dbReference type="ARBA" id="ARBA00022741"/>
    </source>
</evidence>
<dbReference type="CDD" id="cd13980">
    <property type="entry name" value="STKc_Vps15"/>
    <property type="match status" value="1"/>
</dbReference>
<dbReference type="GO" id="GO:0045324">
    <property type="term" value="P:late endosome to vacuole transport"/>
    <property type="evidence" value="ECO:0007669"/>
    <property type="project" value="InterPro"/>
</dbReference>
<evidence type="ECO:0000256" key="5">
    <source>
        <dbReference type="ARBA" id="ARBA00022737"/>
    </source>
</evidence>
<feature type="compositionally biased region" description="Low complexity" evidence="11">
    <location>
        <begin position="827"/>
        <end position="838"/>
    </location>
</feature>
<evidence type="ECO:0000256" key="8">
    <source>
        <dbReference type="ARBA" id="ARBA00022840"/>
    </source>
</evidence>
<dbReference type="InterPro" id="IPR036322">
    <property type="entry name" value="WD40_repeat_dom_sf"/>
</dbReference>
<evidence type="ECO:0000256" key="1">
    <source>
        <dbReference type="ARBA" id="ARBA00012513"/>
    </source>
</evidence>
<dbReference type="GO" id="GO:0071561">
    <property type="term" value="C:nucleus-vacuole junction"/>
    <property type="evidence" value="ECO:0007669"/>
    <property type="project" value="TreeGrafter"/>
</dbReference>
<evidence type="ECO:0000313" key="13">
    <source>
        <dbReference type="EMBL" id="ORZ22049.1"/>
    </source>
</evidence>
<evidence type="ECO:0000256" key="9">
    <source>
        <dbReference type="PROSITE-ProRule" id="PRU00103"/>
    </source>
</evidence>
<dbReference type="EC" id="2.7.11.1" evidence="1"/>
<dbReference type="InterPro" id="IPR021133">
    <property type="entry name" value="HEAT_type_2"/>
</dbReference>
<dbReference type="InterPro" id="IPR011009">
    <property type="entry name" value="Kinase-like_dom_sf"/>
</dbReference>
<evidence type="ECO:0000256" key="2">
    <source>
        <dbReference type="ARBA" id="ARBA00022527"/>
    </source>
</evidence>
<dbReference type="PANTHER" id="PTHR17583:SF0">
    <property type="entry name" value="PHOSPHOINOSITIDE 3-KINASE REGULATORY SUBUNIT 4"/>
    <property type="match status" value="1"/>
</dbReference>
<dbReference type="Pfam" id="PF22956">
    <property type="entry name" value="VPS15-like_hel"/>
    <property type="match status" value="1"/>
</dbReference>
<dbReference type="GO" id="GO:0034271">
    <property type="term" value="C:phosphatidylinositol 3-kinase complex, class III, type I"/>
    <property type="evidence" value="ECO:0007669"/>
    <property type="project" value="TreeGrafter"/>
</dbReference>
<feature type="domain" description="Protein kinase" evidence="12">
    <location>
        <begin position="24"/>
        <end position="315"/>
    </location>
</feature>
<keyword evidence="6" id="KW-0547">Nucleotide-binding</keyword>
<dbReference type="InterPro" id="IPR011989">
    <property type="entry name" value="ARM-like"/>
</dbReference>
<dbReference type="InterPro" id="IPR016024">
    <property type="entry name" value="ARM-type_fold"/>
</dbReference>
<dbReference type="SMART" id="SM00320">
    <property type="entry name" value="WD40"/>
    <property type="match status" value="5"/>
</dbReference>
<evidence type="ECO:0000256" key="7">
    <source>
        <dbReference type="ARBA" id="ARBA00022777"/>
    </source>
</evidence>
<evidence type="ECO:0000259" key="12">
    <source>
        <dbReference type="PROSITE" id="PS50011"/>
    </source>
</evidence>
<name>A0A1X2ITD8_9FUNG</name>
<dbReference type="InterPro" id="IPR001680">
    <property type="entry name" value="WD40_rpt"/>
</dbReference>
<sequence>MGNNISNFNAVVVVDSYVSELGDIQYERSLGNARFMKTIRGRHKDGLVVVKILIKPKGVSLRKHVKRLQDEYDAISKILNVFTVQKILETDGAAYMVRQYFYSSLYDRISTRPFLTLVEKKWIAYQILRGVADCHQQKVYHGDIKTENVLVTSWNWVYLVDFASYKPTFLPEDDPADFSFFFDTSSRRSCYIAPERFYKAGTEIDQRLKKLGSGVNSVFCELTSEMDIFSVGCVIAELFLEGSSIFSLSQLFKYRNGEYDPSSKLDKMGDPDVKDMVLHMIQLDPTKRFSAEKYLSQWRGKAFPDYFYDFLHEYMGLLTDKSESLPSRIQTVETNFMSNMSPAFPLVAQPHKKLVDADEKMERLYYDFDRISRLLQHNDIPSSTESVTFADGKLGERRRTLSDLPNMTTSSIILPPTLNIPNYDHQSTSIHSCNHSPNSGEQGYLVILSFVCSLLRNTLYSSSKLKALDILLALAEHLPDDVKLDRLIPYVIVLLTDESALVRSNSLKVLTQVLSIVESISPINARIFPEYILPSVREFATDPDVMVRTTYASCIALLSETALRFLEMTQLLLSDNAFPLADIDAEELDFETAYDSSLQDLQTVIQEQVTMLLIDSESAVKRALLTDITCLCVFFGRQKANDVLLSHMITYLNDKDWMLRSAFFESVKGVGTFVGARSLEEYILPLMIQALTDAEEFVVERVLNSLTSLADLGLFQKMKLWELVGIVSPLVCHPSVWIRHGTIGFISSTTKHLPETDRWCIIYPLLTRFLRSDIAEINEECLLDNAKSPIPRPVYEQAILWASKATSQSIFWKTQQRNRRSSGRGGPSPSKSKSAGPSTLIRHGSLFNDVVADEEISKSQEDALYLDRLRNVGMSPDDELKLLYMRDYIYKVSRTRSSRLKSPDDDISKNGEIYLKNLGVTPLTVFLPDLSQQVHVWNIKHRNTITLQSGDDIIQAKKTIKSKEGSISNLHRTASQPHVQALLQNQIPEKSISHTSETSDQNYGTSAPVTKDDCLQENVLKAMQYPDSISHQDDMKKLMNSKAKSGTVDELLEMTNTVGYGHLQRILYKTAMEAFPPHIPEFIGDPTIMRRIRRIPQNTSSFRTIGNWKPEGILVAHFTEHTAGINQLAVSWDNLLFASCSDDGTVKIWDCSRLERNVTNRSRATYNRQGGSIKCLVFIQQSYSIAAASDNGSIHIFRVDIRNSGSALKFGKCITVREHQLVDEYALVLQHFTSNAFNTMTGSKSILLVGTNKGNIYLIDLLTMNTLATLRNKKSYGIITSMVTDRLHTWLLVGTARGILTLYDLRFQLPLYSWLHPSKSRISRMLLNHDPRAESKQVIIASGKNEVSIWNIVDMKCLKVYGVKSGDEKTTGVSMENYKALEVPSDTEIMLNSFTSHETNYAENTIRAISSPSDCHFMLTGGADRKLRFWDTSRIENSCVVLGLDIDETKPRYSSNTYDNIHFHFEFTHQRPLQHSSTSTLPNRSSSHINQQQRLYNGLNSSVSQQQYLMRNHTDAITDVVVTEIPYPMIISGDRDGIIKVVS</sequence>
<keyword evidence="5" id="KW-0677">Repeat</keyword>
<dbReference type="InterPro" id="IPR055231">
    <property type="entry name" value="2AA_helical"/>
</dbReference>
<dbReference type="PANTHER" id="PTHR17583">
    <property type="entry name" value="PHOSPHOINOSITIDE 3-KINASE REGULATORY SUBUNIT 4"/>
    <property type="match status" value="1"/>
</dbReference>
<keyword evidence="7" id="KW-0418">Kinase</keyword>
<comment type="caution">
    <text evidence="13">The sequence shown here is derived from an EMBL/GenBank/DDBJ whole genome shotgun (WGS) entry which is preliminary data.</text>
</comment>
<proteinExistence type="predicted"/>
<keyword evidence="2" id="KW-0723">Serine/threonine-protein kinase</keyword>
<dbReference type="Gene3D" id="1.25.10.10">
    <property type="entry name" value="Leucine-rich Repeat Variant"/>
    <property type="match status" value="2"/>
</dbReference>
<organism evidence="13 14">
    <name type="scientific">Absidia repens</name>
    <dbReference type="NCBI Taxonomy" id="90262"/>
    <lineage>
        <taxon>Eukaryota</taxon>
        <taxon>Fungi</taxon>
        <taxon>Fungi incertae sedis</taxon>
        <taxon>Mucoromycota</taxon>
        <taxon>Mucoromycotina</taxon>
        <taxon>Mucoromycetes</taxon>
        <taxon>Mucorales</taxon>
        <taxon>Cunninghamellaceae</taxon>
        <taxon>Absidia</taxon>
    </lineage>
</organism>
<dbReference type="InterPro" id="IPR045162">
    <property type="entry name" value="Vps15-like"/>
</dbReference>
<keyword evidence="8" id="KW-0067">ATP-binding</keyword>
<dbReference type="GO" id="GO:0004674">
    <property type="term" value="F:protein serine/threonine kinase activity"/>
    <property type="evidence" value="ECO:0007669"/>
    <property type="project" value="UniProtKB-KW"/>
</dbReference>
<dbReference type="InterPro" id="IPR015943">
    <property type="entry name" value="WD40/YVTN_repeat-like_dom_sf"/>
</dbReference>
<keyword evidence="4" id="KW-0808">Transferase</keyword>
<evidence type="ECO:0000256" key="3">
    <source>
        <dbReference type="ARBA" id="ARBA00022574"/>
    </source>
</evidence>